<organism evidence="2 3">
    <name type="scientific">Cymbomonas tetramitiformis</name>
    <dbReference type="NCBI Taxonomy" id="36881"/>
    <lineage>
        <taxon>Eukaryota</taxon>
        <taxon>Viridiplantae</taxon>
        <taxon>Chlorophyta</taxon>
        <taxon>Pyramimonadophyceae</taxon>
        <taxon>Pyramimonadales</taxon>
        <taxon>Pyramimonadaceae</taxon>
        <taxon>Cymbomonas</taxon>
    </lineage>
</organism>
<comment type="caution">
    <text evidence="2">The sequence shown here is derived from an EMBL/GenBank/DDBJ whole genome shotgun (WGS) entry which is preliminary data.</text>
</comment>
<feature type="region of interest" description="Disordered" evidence="1">
    <location>
        <begin position="1"/>
        <end position="56"/>
    </location>
</feature>
<accession>A0AAE0LL76</accession>
<dbReference type="AlphaFoldDB" id="A0AAE0LL76"/>
<evidence type="ECO:0000313" key="2">
    <source>
        <dbReference type="EMBL" id="KAK3289308.1"/>
    </source>
</evidence>
<dbReference type="EMBL" id="LGRX02000169">
    <property type="protein sequence ID" value="KAK3289308.1"/>
    <property type="molecule type" value="Genomic_DNA"/>
</dbReference>
<gene>
    <name evidence="2" type="ORF">CYMTET_3270</name>
</gene>
<sequence>MTNRQQLSRRAVNGWRKRAMRESRRVYEHRKRMRGNRRTSTSARRARDDDDDADATRPRHAFRADFVSDRYEFEMEGFQDVESFQNGDAASATFIVRRRDEATPPPTVGEIYDIIENDADENAENSYSYSDAHECKCTRVVVERAEAPSQSESTTTARNAGICTLRRIA</sequence>
<dbReference type="Proteomes" id="UP001190700">
    <property type="component" value="Unassembled WGS sequence"/>
</dbReference>
<name>A0AAE0LL76_9CHLO</name>
<keyword evidence="3" id="KW-1185">Reference proteome</keyword>
<proteinExistence type="predicted"/>
<protein>
    <submittedName>
        <fullName evidence="2">Uncharacterized protein</fullName>
    </submittedName>
</protein>
<evidence type="ECO:0000256" key="1">
    <source>
        <dbReference type="SAM" id="MobiDB-lite"/>
    </source>
</evidence>
<evidence type="ECO:0000313" key="3">
    <source>
        <dbReference type="Proteomes" id="UP001190700"/>
    </source>
</evidence>
<feature type="compositionally biased region" description="Basic residues" evidence="1">
    <location>
        <begin position="27"/>
        <end position="37"/>
    </location>
</feature>
<reference evidence="2 3" key="1">
    <citation type="journal article" date="2015" name="Genome Biol. Evol.">
        <title>Comparative Genomics of a Bacterivorous Green Alga Reveals Evolutionary Causalities and Consequences of Phago-Mixotrophic Mode of Nutrition.</title>
        <authorList>
            <person name="Burns J.A."/>
            <person name="Paasch A."/>
            <person name="Narechania A."/>
            <person name="Kim E."/>
        </authorList>
    </citation>
    <scope>NUCLEOTIDE SEQUENCE [LARGE SCALE GENOMIC DNA]</scope>
    <source>
        <strain evidence="2 3">PLY_AMNH</strain>
    </source>
</reference>